<sequence length="337" mass="36780">MSRSKINADVTEIIGNTPLVYINNITKGLEAKIAVKIEYMNPSCSVKDRPAKQMIVDAEAAGLITPGVTTLIECTSGNMGIGMAHICAVKNYKLILVMSASMSLERRTACKAYGADIVLTDPALGVEAALKRVDDLCQIIPNSFVLGQFTNKSNPRAHYLTTGPEIWEQTEHKVDVVVFGIGSAGTISGVGKFLKERNPKIKAFGVEPWESSVLNGFKHSPHKIQGTGAGFEPENLDRQVMDACLRVHSDDAIDMAKRLAREEGLLVGISSGANLCGAIQLAKMPEFKGKLIVTSFASFGDRYLSTVLYSDISEECEKMKQTTIEEDNKYFSKKYNF</sequence>
<evidence type="ECO:0000313" key="2">
    <source>
        <dbReference type="WBParaSite" id="RSKR_0000524600.1"/>
    </source>
</evidence>
<dbReference type="WBParaSite" id="RSKR_0000524600.1">
    <property type="protein sequence ID" value="RSKR_0000524600.1"/>
    <property type="gene ID" value="RSKR_0000524600"/>
</dbReference>
<name>A0AC35TX62_9BILA</name>
<accession>A0AC35TX62</accession>
<dbReference type="Proteomes" id="UP000095286">
    <property type="component" value="Unplaced"/>
</dbReference>
<reference evidence="2" key="1">
    <citation type="submission" date="2016-11" db="UniProtKB">
        <authorList>
            <consortium name="WormBaseParasite"/>
        </authorList>
    </citation>
    <scope>IDENTIFICATION</scope>
    <source>
        <strain evidence="2">KR3021</strain>
    </source>
</reference>
<organism evidence="1 2">
    <name type="scientific">Rhabditophanes sp. KR3021</name>
    <dbReference type="NCBI Taxonomy" id="114890"/>
    <lineage>
        <taxon>Eukaryota</taxon>
        <taxon>Metazoa</taxon>
        <taxon>Ecdysozoa</taxon>
        <taxon>Nematoda</taxon>
        <taxon>Chromadorea</taxon>
        <taxon>Rhabditida</taxon>
        <taxon>Tylenchina</taxon>
        <taxon>Panagrolaimomorpha</taxon>
        <taxon>Strongyloidoidea</taxon>
        <taxon>Alloionematidae</taxon>
        <taxon>Rhabditophanes</taxon>
    </lineage>
</organism>
<evidence type="ECO:0000313" key="1">
    <source>
        <dbReference type="Proteomes" id="UP000095286"/>
    </source>
</evidence>
<protein>
    <submittedName>
        <fullName evidence="2">Cysteine synthase</fullName>
    </submittedName>
</protein>
<proteinExistence type="predicted"/>